<proteinExistence type="predicted"/>
<organism evidence="2 3">
    <name type="scientific">Nitrospira lenta</name>
    <dbReference type="NCBI Taxonomy" id="1436998"/>
    <lineage>
        <taxon>Bacteria</taxon>
        <taxon>Pseudomonadati</taxon>
        <taxon>Nitrospirota</taxon>
        <taxon>Nitrospiria</taxon>
        <taxon>Nitrospirales</taxon>
        <taxon>Nitrospiraceae</taxon>
        <taxon>Nitrospira</taxon>
    </lineage>
</organism>
<evidence type="ECO:0008006" key="4">
    <source>
        <dbReference type="Google" id="ProtNLM"/>
    </source>
</evidence>
<dbReference type="AlphaFoldDB" id="A0A330L9H0"/>
<evidence type="ECO:0000256" key="1">
    <source>
        <dbReference type="SAM" id="MobiDB-lite"/>
    </source>
</evidence>
<feature type="region of interest" description="Disordered" evidence="1">
    <location>
        <begin position="1"/>
        <end position="40"/>
    </location>
</feature>
<accession>A0A330L9H0</accession>
<reference evidence="3" key="1">
    <citation type="submission" date="2018-04" db="EMBL/GenBank/DDBJ databases">
        <authorList>
            <person name="Lucker S."/>
            <person name="Sakoula D."/>
        </authorList>
    </citation>
    <scope>NUCLEOTIDE SEQUENCE [LARGE SCALE GENOMIC DNA]</scope>
</reference>
<dbReference type="OrthoDB" id="9811127at2"/>
<protein>
    <recommendedName>
        <fullName evidence="4">DUF2934 domain-containing protein</fullName>
    </recommendedName>
</protein>
<keyword evidence="3" id="KW-1185">Reference proteome</keyword>
<dbReference type="Proteomes" id="UP000248168">
    <property type="component" value="Unassembled WGS sequence"/>
</dbReference>
<name>A0A330L9H0_9BACT</name>
<evidence type="ECO:0000313" key="3">
    <source>
        <dbReference type="Proteomes" id="UP000248168"/>
    </source>
</evidence>
<dbReference type="RefSeq" id="WP_121990517.1">
    <property type="nucleotide sequence ID" value="NZ_OUNR01000019.1"/>
</dbReference>
<gene>
    <name evidence="2" type="ORF">NITLEN_60148</name>
</gene>
<evidence type="ECO:0000313" key="2">
    <source>
        <dbReference type="EMBL" id="SPP66345.1"/>
    </source>
</evidence>
<sequence>MATPSQDRQTKKSSRIQVKEALKGAVPVREPGEQPAHGQDELTARIEERAYELYVERGCREGYALEDWLDAEREMLGR</sequence>
<dbReference type="Pfam" id="PF11154">
    <property type="entry name" value="DUF2934"/>
    <property type="match status" value="1"/>
</dbReference>
<dbReference type="InterPro" id="IPR021327">
    <property type="entry name" value="DUF2934"/>
</dbReference>
<dbReference type="EMBL" id="OUNR01000019">
    <property type="protein sequence ID" value="SPP66345.1"/>
    <property type="molecule type" value="Genomic_DNA"/>
</dbReference>
<dbReference type="InParanoid" id="A0A330L9H0"/>